<feature type="transmembrane region" description="Helical" evidence="5">
    <location>
        <begin position="312"/>
        <end position="334"/>
    </location>
</feature>
<keyword evidence="2 4" id="KW-0807">Transducer</keyword>
<reference evidence="9" key="1">
    <citation type="journal article" date="2019" name="Int. J. Syst. Evol. Microbiol.">
        <title>The Global Catalogue of Microorganisms (GCM) 10K type strain sequencing project: providing services to taxonomists for standard genome sequencing and annotation.</title>
        <authorList>
            <consortium name="The Broad Institute Genomics Platform"/>
            <consortium name="The Broad Institute Genome Sequencing Center for Infectious Disease"/>
            <person name="Wu L."/>
            <person name="Ma J."/>
        </authorList>
    </citation>
    <scope>NUCLEOTIDE SEQUENCE [LARGE SCALE GENOMIC DNA]</scope>
    <source>
        <strain evidence="9">CGMCC 1.10131</strain>
    </source>
</reference>
<comment type="subcellular location">
    <subcellularLocation>
        <location evidence="1">Membrane</location>
    </subcellularLocation>
</comment>
<dbReference type="Gene3D" id="6.10.340.10">
    <property type="match status" value="1"/>
</dbReference>
<feature type="domain" description="HAMP" evidence="7">
    <location>
        <begin position="336"/>
        <end position="389"/>
    </location>
</feature>
<dbReference type="Proteomes" id="UP000651977">
    <property type="component" value="Unassembled WGS sequence"/>
</dbReference>
<dbReference type="CDD" id="cd06225">
    <property type="entry name" value="HAMP"/>
    <property type="match status" value="1"/>
</dbReference>
<keyword evidence="5" id="KW-0812">Transmembrane</keyword>
<feature type="transmembrane region" description="Helical" evidence="5">
    <location>
        <begin position="6"/>
        <end position="27"/>
    </location>
</feature>
<comment type="similarity">
    <text evidence="3">Belongs to the methyl-accepting chemotaxis (MCP) protein family.</text>
</comment>
<dbReference type="RefSeq" id="WP_188407346.1">
    <property type="nucleotide sequence ID" value="NZ_BMDY01000006.1"/>
</dbReference>
<dbReference type="InterPro" id="IPR004089">
    <property type="entry name" value="MCPsignal_dom"/>
</dbReference>
<dbReference type="SUPFAM" id="SSF58104">
    <property type="entry name" value="Methyl-accepting chemotaxis protein (MCP) signaling domain"/>
    <property type="match status" value="1"/>
</dbReference>
<keyword evidence="5" id="KW-0472">Membrane</keyword>
<dbReference type="PANTHER" id="PTHR32089:SF112">
    <property type="entry name" value="LYSOZYME-LIKE PROTEIN-RELATED"/>
    <property type="match status" value="1"/>
</dbReference>
<evidence type="ECO:0000313" key="8">
    <source>
        <dbReference type="EMBL" id="GGB01743.1"/>
    </source>
</evidence>
<evidence type="ECO:0000259" key="6">
    <source>
        <dbReference type="PROSITE" id="PS50111"/>
    </source>
</evidence>
<evidence type="ECO:0000256" key="4">
    <source>
        <dbReference type="PROSITE-ProRule" id="PRU00284"/>
    </source>
</evidence>
<evidence type="ECO:0000256" key="2">
    <source>
        <dbReference type="ARBA" id="ARBA00023224"/>
    </source>
</evidence>
<dbReference type="CDD" id="cd11386">
    <property type="entry name" value="MCP_signal"/>
    <property type="match status" value="1"/>
</dbReference>
<keyword evidence="5" id="KW-1133">Transmembrane helix</keyword>
<feature type="domain" description="Methyl-accepting transducer" evidence="6">
    <location>
        <begin position="394"/>
        <end position="630"/>
    </location>
</feature>
<dbReference type="PROSITE" id="PS50111">
    <property type="entry name" value="CHEMOTAXIS_TRANSDUC_2"/>
    <property type="match status" value="1"/>
</dbReference>
<keyword evidence="9" id="KW-1185">Reference proteome</keyword>
<gene>
    <name evidence="8" type="ORF">GCM10007414_13750</name>
</gene>
<sequence length="666" mass="72997">MSIFHKLMSAFGFVVLLMFLSAIVVFVRLEKISDKERQVVEVSVPVVAQSKEIERHIQQSLSALRAYLIHGATAQRAEHFQAIFEQAWLNIEDSVAKIQSFNQIQVPESTLQAFEQLKNLQQDILEISHTDDNLPAHALLLFDIAPLAEEAMNQVSSAVAEEVSLSGLYSPKKRVRLLANMGEARNELANALTSLRSFIITGDSYEQQRYNDYFARHQQLVDEVEKTSDLFTEEQARLWQQFVEMVEIFSPLVDELFVMRAAPDWNVANYRMANEVIPLVAAIEAQLAEFNLLQQHRLDEHQSELARLGQQIIVVIFSGVLGAALLGGLVVFFITRQIKTNMNALSHRAALIANGDLSQPALKVRSKDEIGQLTHSVNMMAEQLKLLIAEVNGTAAELDQNSQFVVSKNSHIGSALDEQRLKVDSAATAIEQMSAVAHEIAGNTSQAAEHAQECAVLASQGGDVVNQTIVIMQQIETSVTTSNQRIAELNLAGEEVEKITDVIAGVAEQTNLLALNAAIEAARAGEQGRGFAVVADEVRNLASRTSESTEEIAKIIEQIRSLTGGAKQSMDQSSELVSNGREVVNQAGHALHQVMDTTQGVTEMVTAIATATEQQSAVAAEVASTLESISLIAKDSVIEAESSVTTARSLEQKSEQLKQQIQRFVL</sequence>
<dbReference type="Pfam" id="PF00015">
    <property type="entry name" value="MCPsignal"/>
    <property type="match status" value="1"/>
</dbReference>
<dbReference type="PANTHER" id="PTHR32089">
    <property type="entry name" value="METHYL-ACCEPTING CHEMOTAXIS PROTEIN MCPB"/>
    <property type="match status" value="1"/>
</dbReference>
<dbReference type="Pfam" id="PF12729">
    <property type="entry name" value="4HB_MCP_1"/>
    <property type="match status" value="1"/>
</dbReference>
<name>A0ABQ1I196_9ALTE</name>
<evidence type="ECO:0000313" key="9">
    <source>
        <dbReference type="Proteomes" id="UP000651977"/>
    </source>
</evidence>
<dbReference type="Gene3D" id="1.10.287.950">
    <property type="entry name" value="Methyl-accepting chemotaxis protein"/>
    <property type="match status" value="1"/>
</dbReference>
<dbReference type="PROSITE" id="PS50885">
    <property type="entry name" value="HAMP"/>
    <property type="match status" value="1"/>
</dbReference>
<comment type="caution">
    <text evidence="8">The sequence shown here is derived from an EMBL/GenBank/DDBJ whole genome shotgun (WGS) entry which is preliminary data.</text>
</comment>
<accession>A0ABQ1I196</accession>
<protein>
    <submittedName>
        <fullName evidence="8">Methyl-accepting chemotaxis protein</fullName>
    </submittedName>
</protein>
<dbReference type="SMART" id="SM00283">
    <property type="entry name" value="MA"/>
    <property type="match status" value="1"/>
</dbReference>
<dbReference type="EMBL" id="BMDY01000006">
    <property type="protein sequence ID" value="GGB01743.1"/>
    <property type="molecule type" value="Genomic_DNA"/>
</dbReference>
<dbReference type="Pfam" id="PF00672">
    <property type="entry name" value="HAMP"/>
    <property type="match status" value="1"/>
</dbReference>
<dbReference type="InterPro" id="IPR003660">
    <property type="entry name" value="HAMP_dom"/>
</dbReference>
<organism evidence="8 9">
    <name type="scientific">Agarivorans gilvus</name>
    <dbReference type="NCBI Taxonomy" id="680279"/>
    <lineage>
        <taxon>Bacteria</taxon>
        <taxon>Pseudomonadati</taxon>
        <taxon>Pseudomonadota</taxon>
        <taxon>Gammaproteobacteria</taxon>
        <taxon>Alteromonadales</taxon>
        <taxon>Alteromonadaceae</taxon>
        <taxon>Agarivorans</taxon>
    </lineage>
</organism>
<dbReference type="SMART" id="SM00304">
    <property type="entry name" value="HAMP"/>
    <property type="match status" value="1"/>
</dbReference>
<dbReference type="InterPro" id="IPR024478">
    <property type="entry name" value="HlyB_4HB_MCP"/>
</dbReference>
<evidence type="ECO:0000256" key="3">
    <source>
        <dbReference type="ARBA" id="ARBA00029447"/>
    </source>
</evidence>
<evidence type="ECO:0000256" key="5">
    <source>
        <dbReference type="SAM" id="Phobius"/>
    </source>
</evidence>
<proteinExistence type="inferred from homology"/>
<evidence type="ECO:0000259" key="7">
    <source>
        <dbReference type="PROSITE" id="PS50885"/>
    </source>
</evidence>
<evidence type="ECO:0000256" key="1">
    <source>
        <dbReference type="ARBA" id="ARBA00004370"/>
    </source>
</evidence>